<keyword evidence="8" id="KW-0863">Zinc-finger</keyword>
<evidence type="ECO:0000256" key="5">
    <source>
        <dbReference type="ARBA" id="ARBA00022679"/>
    </source>
</evidence>
<evidence type="ECO:0000256" key="13">
    <source>
        <dbReference type="SAM" id="MobiDB-lite"/>
    </source>
</evidence>
<dbReference type="InterPro" id="IPR013083">
    <property type="entry name" value="Znf_RING/FYVE/PHD"/>
</dbReference>
<feature type="compositionally biased region" description="Polar residues" evidence="13">
    <location>
        <begin position="322"/>
        <end position="333"/>
    </location>
</feature>
<keyword evidence="7" id="KW-0479">Metal-binding</keyword>
<comment type="subcellular location">
    <subcellularLocation>
        <location evidence="2">Membrane</location>
        <topology evidence="2">Multi-pass membrane protein</topology>
    </subcellularLocation>
</comment>
<dbReference type="GO" id="GO:0061630">
    <property type="term" value="F:ubiquitin protein ligase activity"/>
    <property type="evidence" value="ECO:0007669"/>
    <property type="project" value="UniProtKB-EC"/>
</dbReference>
<evidence type="ECO:0000256" key="14">
    <source>
        <dbReference type="SAM" id="Phobius"/>
    </source>
</evidence>
<feature type="transmembrane region" description="Helical" evidence="14">
    <location>
        <begin position="642"/>
        <end position="662"/>
    </location>
</feature>
<name>A0A7H9B549_ZYGMR</name>
<dbReference type="KEGG" id="zmk:HG535_0F03290"/>
<dbReference type="EC" id="2.3.2.27" evidence="4"/>
<dbReference type="OrthoDB" id="1108038at2759"/>
<dbReference type="GeneID" id="59237577"/>
<feature type="compositionally biased region" description="Acidic residues" evidence="13">
    <location>
        <begin position="283"/>
        <end position="294"/>
    </location>
</feature>
<evidence type="ECO:0000256" key="6">
    <source>
        <dbReference type="ARBA" id="ARBA00022692"/>
    </source>
</evidence>
<keyword evidence="9" id="KW-0833">Ubl conjugation pathway</keyword>
<dbReference type="PANTHER" id="PTHR13145:SF0">
    <property type="entry name" value="E3 UBIQUITIN-PROTEIN LIGASE MARCHF6"/>
    <property type="match status" value="1"/>
</dbReference>
<dbReference type="PANTHER" id="PTHR13145">
    <property type="entry name" value="SSM4 PROTEIN"/>
    <property type="match status" value="1"/>
</dbReference>
<dbReference type="SMART" id="SM00744">
    <property type="entry name" value="RINGv"/>
    <property type="match status" value="1"/>
</dbReference>
<feature type="transmembrane region" description="Helical" evidence="14">
    <location>
        <begin position="189"/>
        <end position="208"/>
    </location>
</feature>
<keyword evidence="6 14" id="KW-0812">Transmembrane</keyword>
<comment type="catalytic activity">
    <reaction evidence="1">
        <text>S-ubiquitinyl-[E2 ubiquitin-conjugating enzyme]-L-cysteine + [acceptor protein]-L-lysine = [E2 ubiquitin-conjugating enzyme]-L-cysteine + N(6)-ubiquitinyl-[acceptor protein]-L-lysine.</text>
        <dbReference type="EC" id="2.3.2.27"/>
    </reaction>
</comment>
<organism evidence="16 17">
    <name type="scientific">Zygotorulaspora mrakii</name>
    <name type="common">Zygosaccharomyces mrakii</name>
    <dbReference type="NCBI Taxonomy" id="42260"/>
    <lineage>
        <taxon>Eukaryota</taxon>
        <taxon>Fungi</taxon>
        <taxon>Dikarya</taxon>
        <taxon>Ascomycota</taxon>
        <taxon>Saccharomycotina</taxon>
        <taxon>Saccharomycetes</taxon>
        <taxon>Saccharomycetales</taxon>
        <taxon>Saccharomycetaceae</taxon>
        <taxon>Zygotorulaspora</taxon>
    </lineage>
</organism>
<accession>A0A7H9B549</accession>
<keyword evidence="17" id="KW-1185">Reference proteome</keyword>
<feature type="transmembrane region" description="Helical" evidence="14">
    <location>
        <begin position="120"/>
        <end position="141"/>
    </location>
</feature>
<evidence type="ECO:0000259" key="15">
    <source>
        <dbReference type="PROSITE" id="PS51292"/>
    </source>
</evidence>
<keyword evidence="12 14" id="KW-0472">Membrane</keyword>
<dbReference type="CDD" id="cd16702">
    <property type="entry name" value="RING_CH-C4HC3_MARCH6"/>
    <property type="match status" value="1"/>
</dbReference>
<feature type="transmembrane region" description="Helical" evidence="14">
    <location>
        <begin position="942"/>
        <end position="963"/>
    </location>
</feature>
<protein>
    <recommendedName>
        <fullName evidence="4">RING-type E3 ubiquitin transferase</fullName>
        <ecNumber evidence="4">2.3.2.27</ecNumber>
    </recommendedName>
</protein>
<dbReference type="EMBL" id="CP058609">
    <property type="protein sequence ID" value="QLG73818.1"/>
    <property type="molecule type" value="Genomic_DNA"/>
</dbReference>
<dbReference type="Gene3D" id="3.30.40.10">
    <property type="entry name" value="Zinc/RING finger domain, C3HC4 (zinc finger)"/>
    <property type="match status" value="1"/>
</dbReference>
<dbReference type="GO" id="GO:0005789">
    <property type="term" value="C:endoplasmic reticulum membrane"/>
    <property type="evidence" value="ECO:0007669"/>
    <property type="project" value="TreeGrafter"/>
</dbReference>
<feature type="transmembrane region" description="Helical" evidence="14">
    <location>
        <begin position="446"/>
        <end position="466"/>
    </location>
</feature>
<feature type="transmembrane region" description="Helical" evidence="14">
    <location>
        <begin position="970"/>
        <end position="991"/>
    </location>
</feature>
<evidence type="ECO:0000313" key="17">
    <source>
        <dbReference type="Proteomes" id="UP000509704"/>
    </source>
</evidence>
<evidence type="ECO:0000256" key="11">
    <source>
        <dbReference type="ARBA" id="ARBA00022989"/>
    </source>
</evidence>
<evidence type="ECO:0000256" key="8">
    <source>
        <dbReference type="ARBA" id="ARBA00022771"/>
    </source>
</evidence>
<evidence type="ECO:0000256" key="1">
    <source>
        <dbReference type="ARBA" id="ARBA00000900"/>
    </source>
</evidence>
<gene>
    <name evidence="16" type="ORF">HG535_0F03290</name>
</gene>
<feature type="transmembrane region" description="Helical" evidence="14">
    <location>
        <begin position="1249"/>
        <end position="1271"/>
    </location>
</feature>
<feature type="transmembrane region" description="Helical" evidence="14">
    <location>
        <begin position="1194"/>
        <end position="1218"/>
    </location>
</feature>
<feature type="transmembrane region" description="Helical" evidence="14">
    <location>
        <begin position="478"/>
        <end position="498"/>
    </location>
</feature>
<dbReference type="Proteomes" id="UP000509704">
    <property type="component" value="Chromosome 6"/>
</dbReference>
<dbReference type="InterPro" id="IPR011016">
    <property type="entry name" value="Znf_RING-CH"/>
</dbReference>
<evidence type="ECO:0000256" key="3">
    <source>
        <dbReference type="ARBA" id="ARBA00004906"/>
    </source>
</evidence>
<dbReference type="PROSITE" id="PS51292">
    <property type="entry name" value="ZF_RING_CH"/>
    <property type="match status" value="1"/>
</dbReference>
<evidence type="ECO:0000256" key="10">
    <source>
        <dbReference type="ARBA" id="ARBA00022833"/>
    </source>
</evidence>
<reference evidence="16 17" key="1">
    <citation type="submission" date="2020-07" db="EMBL/GenBank/DDBJ databases">
        <title>The yeast mating-type switching endonuclease HO is a domesticated member of an unorthodox homing genetic element family.</title>
        <authorList>
            <person name="Coughlan A.Y."/>
            <person name="Lombardi L."/>
            <person name="Braun-Galleani S."/>
            <person name="Martos A.R."/>
            <person name="Galeote V."/>
            <person name="Bigey F."/>
            <person name="Dequin S."/>
            <person name="Byrne K.P."/>
            <person name="Wolfe K.H."/>
        </authorList>
    </citation>
    <scope>NUCLEOTIDE SEQUENCE [LARGE SCALE GENOMIC DNA]</scope>
    <source>
        <strain evidence="16 17">NRRL Y-6702</strain>
    </source>
</reference>
<feature type="transmembrane region" description="Helical" evidence="14">
    <location>
        <begin position="585"/>
        <end position="613"/>
    </location>
</feature>
<evidence type="ECO:0000256" key="9">
    <source>
        <dbReference type="ARBA" id="ARBA00022786"/>
    </source>
</evidence>
<feature type="domain" description="RING-CH-type" evidence="15">
    <location>
        <begin position="20"/>
        <end position="89"/>
    </location>
</feature>
<dbReference type="SUPFAM" id="SSF57850">
    <property type="entry name" value="RING/U-box"/>
    <property type="match status" value="1"/>
</dbReference>
<sequence>MDSRAEELLTGIQGDASTYDDVPAGASCRICRGEHTTENPLFHPCKCKGSIKYIHESCLMEWIASKNIDITKSGTVVNCDICHYPINFKTKYAENMPERIPMSLLLKRSCISHFFRLKEIITIVLAAVLFLIGVPLTWNFFGKLYTFILDRELPYRDDFLKSIIFGFSSAPIKEDIESSNILLQMVLNYRFSILQIIMVVILHISLYFQYDMIVRESVFSKMVFHKIGPQYTKEELIKIQLKERFPMMDDETIENVAKIMKGREEIRNLAQQENNHNNNPDNADNEEESDDEQENANQNEEQPGTENTNAFADEAVNESQHESNAGLDSSSILAEQDSATESESESEVEEQIEDIRPLDAFVHHRAQNELDELLDQNLQAAADHPAAGPEHIPVQPAAQVLPQAPEPIPAPRIVDEEIVNDIGDANNQIPQAPIIINLKLKLMNVIAYYIIAVVLIAVYLSASYLLPTFTGFGLLKCYAGLVKILLSGLFQLCYLLHLPRFYATSLTKIPQMNVLDSMVKENIIASCVKIYQSYNTNAMKSSVILRSVPALVSYTTTISLINISSELICKGFGRENGMKNRSRRFIFQILFAIKCTFKVFILFFIELAAFPVLTGLMLDFSLFCPILRPGEIFWAPRLCEDWPPSIFFLYWGVGTLYMYWFARYIGMIRKHIIRPGVLFFIRSPDDPNIKILHDSLIHPMSIQISRLCLSMFIYAVFIIVGFGFHTRFLFPVLMKSKMLTIQNGFLHHFGVDSMNPKWEISVYPWPFYIAKQVIESTSSVKLYIRKYWTRVFDVSSRKLRLSSFMLNNDIPTERGCILYRNWFYRSFARRKAQWSNSELYTSPKTASRAAQLFKENKAVHAYFIPDGILMRVPSSDIISRTYVQTLFVPVTKDDKLLKPLDLQAIEEKNTRNAGEFGYLDEQNTEYDGYSIVYTPPNFRSRYILLLVFVWLFASLLVLTTTFASQFTFTLIAAILVFPAYIFAYVLANVFLVKSPSKKHYEVFYNGYITVIRSNFQHLDIFFVCFGAIALALMLERYHQLSMSRIKLEEHIVPVAIDGEEFEVENLHNERVDNHSENQIESWGTILKHVLNRDEIKVVLYLTIMVIMVWLNSLGVIVNMEQLYFIQGYFFHDTFKGYRGVFNGFWNPSSLQTNACFTLLSIHFIYTQGLNFAANRNRSFFPLFRYLLKESLRKLKFMLYTTMPIIVSWLACSTLEYLFHRERYTTFGAPLVFLWRYRLKSEFDHIEWTFPQHLCYLSVTAILATFAISHLVKFVKKWFGDATQNVKDEVYAQGRSLENFTNDNF</sequence>
<feature type="transmembrane region" description="Helical" evidence="14">
    <location>
        <begin position="1015"/>
        <end position="1034"/>
    </location>
</feature>
<evidence type="ECO:0000256" key="4">
    <source>
        <dbReference type="ARBA" id="ARBA00012483"/>
    </source>
</evidence>
<evidence type="ECO:0000256" key="2">
    <source>
        <dbReference type="ARBA" id="ARBA00004141"/>
    </source>
</evidence>
<keyword evidence="10" id="KW-0862">Zinc</keyword>
<feature type="compositionally biased region" description="Acidic residues" evidence="13">
    <location>
        <begin position="338"/>
        <end position="352"/>
    </location>
</feature>
<evidence type="ECO:0000256" key="12">
    <source>
        <dbReference type="ARBA" id="ARBA00023136"/>
    </source>
</evidence>
<keyword evidence="11 14" id="KW-1133">Transmembrane helix</keyword>
<dbReference type="GO" id="GO:0008270">
    <property type="term" value="F:zinc ion binding"/>
    <property type="evidence" value="ECO:0007669"/>
    <property type="project" value="UniProtKB-KW"/>
</dbReference>
<comment type="pathway">
    <text evidence="3">Protein modification; protein ubiquitination.</text>
</comment>
<dbReference type="Pfam" id="PF12906">
    <property type="entry name" value="RINGv"/>
    <property type="match status" value="1"/>
</dbReference>
<feature type="transmembrane region" description="Helical" evidence="14">
    <location>
        <begin position="1097"/>
        <end position="1117"/>
    </location>
</feature>
<dbReference type="GO" id="GO:0036503">
    <property type="term" value="P:ERAD pathway"/>
    <property type="evidence" value="ECO:0007669"/>
    <property type="project" value="TreeGrafter"/>
</dbReference>
<evidence type="ECO:0000313" key="16">
    <source>
        <dbReference type="EMBL" id="QLG73818.1"/>
    </source>
</evidence>
<proteinExistence type="predicted"/>
<feature type="compositionally biased region" description="Low complexity" evidence="13">
    <location>
        <begin position="272"/>
        <end position="282"/>
    </location>
</feature>
<feature type="region of interest" description="Disordered" evidence="13">
    <location>
        <begin position="272"/>
        <end position="352"/>
    </location>
</feature>
<dbReference type="RefSeq" id="XP_037145544.1">
    <property type="nucleotide sequence ID" value="XM_037289649.1"/>
</dbReference>
<feature type="transmembrane region" description="Helical" evidence="14">
    <location>
        <begin position="1150"/>
        <end position="1173"/>
    </location>
</feature>
<keyword evidence="5" id="KW-0808">Transferase</keyword>
<feature type="transmembrane region" description="Helical" evidence="14">
    <location>
        <begin position="707"/>
        <end position="730"/>
    </location>
</feature>
<evidence type="ECO:0000256" key="7">
    <source>
        <dbReference type="ARBA" id="ARBA00022723"/>
    </source>
</evidence>